<dbReference type="AlphaFoldDB" id="A0A939FEZ7"/>
<dbReference type="InterPro" id="IPR006311">
    <property type="entry name" value="TAT_signal"/>
</dbReference>
<dbReference type="InterPro" id="IPR017853">
    <property type="entry name" value="GH"/>
</dbReference>
<evidence type="ECO:0000256" key="5">
    <source>
        <dbReference type="ARBA" id="ARBA00023295"/>
    </source>
</evidence>
<dbReference type="GO" id="GO:0008061">
    <property type="term" value="F:chitin binding"/>
    <property type="evidence" value="ECO:0007669"/>
    <property type="project" value="InterPro"/>
</dbReference>
<evidence type="ECO:0000256" key="1">
    <source>
        <dbReference type="ARBA" id="ARBA00000822"/>
    </source>
</evidence>
<gene>
    <name evidence="10" type="ORF">J0695_35035</name>
</gene>
<keyword evidence="4" id="KW-0146">Chitin degradation</keyword>
<dbReference type="SMART" id="SM00636">
    <property type="entry name" value="Glyco_18"/>
    <property type="match status" value="1"/>
</dbReference>
<evidence type="ECO:0000256" key="4">
    <source>
        <dbReference type="ARBA" id="ARBA00023024"/>
    </source>
</evidence>
<dbReference type="Gene3D" id="3.20.20.80">
    <property type="entry name" value="Glycosidases"/>
    <property type="match status" value="1"/>
</dbReference>
<feature type="signal peptide" evidence="8">
    <location>
        <begin position="1"/>
        <end position="22"/>
    </location>
</feature>
<sequence length="477" mass="50484">MRSRRPLIAALTTAALATGALGALLGLGSTAEAAATPSTGGVKIAYYDQWSVYGNAFYPKQLDTRGIAGKLDVINYSFGNIHPTDLTCFEANKAAGDDNNASAGDGAGDSYADYQKSFSAADSVDGTADKWDQPIVGVFNQFKELKAKYPKLKINISIGGWSYSKYFSDAAKSDASRKKLVASCIKQYIQGDLPVDGGYGGVGAAAGIFDGIDIDWEYPASAGGHLGNHTDPADKQNFTLLLAEFRKQLDAYGTAHGGKKYLLTAALPAGQDKIKNIETDKIGAYLDYANIMTYDMHGAWDADGPTYHQSPLNSGASDPTDVIAPGTEKYSISNAIDAWLDGDSTYGIAGGFPANKLTLGYEFYYRGWKGVPAGTANGLAQSATGASAARPLSAQAGIAYYKELGGIVDNPATTFWDDAAKASYFYKDGEFFTGLNQKSIQARADYAHNRGLAGAMMYSLLGLDANTTLFNQIVTAV</sequence>
<dbReference type="PROSITE" id="PS51318">
    <property type="entry name" value="TAT"/>
    <property type="match status" value="1"/>
</dbReference>
<keyword evidence="4" id="KW-0624">Polysaccharide degradation</keyword>
<evidence type="ECO:0000256" key="6">
    <source>
        <dbReference type="RuleBase" id="RU000489"/>
    </source>
</evidence>
<dbReference type="PROSITE" id="PS51910">
    <property type="entry name" value="GH18_2"/>
    <property type="match status" value="1"/>
</dbReference>
<dbReference type="InterPro" id="IPR011583">
    <property type="entry name" value="Chitinase_II/V-like_cat"/>
</dbReference>
<organism evidence="10 11">
    <name type="scientific">Streptomyces beijiangensis</name>
    <dbReference type="NCBI Taxonomy" id="163361"/>
    <lineage>
        <taxon>Bacteria</taxon>
        <taxon>Bacillati</taxon>
        <taxon>Actinomycetota</taxon>
        <taxon>Actinomycetes</taxon>
        <taxon>Kitasatosporales</taxon>
        <taxon>Streptomycetaceae</taxon>
        <taxon>Streptomyces</taxon>
    </lineage>
</organism>
<dbReference type="GO" id="GO:0005975">
    <property type="term" value="P:carbohydrate metabolic process"/>
    <property type="evidence" value="ECO:0007669"/>
    <property type="project" value="InterPro"/>
</dbReference>
<keyword evidence="11" id="KW-1185">Reference proteome</keyword>
<comment type="similarity">
    <text evidence="7">Belongs to the glycosyl hydrolase 18 family.</text>
</comment>
<evidence type="ECO:0000256" key="2">
    <source>
        <dbReference type="ARBA" id="ARBA00012729"/>
    </source>
</evidence>
<feature type="domain" description="GH18" evidence="9">
    <location>
        <begin position="41"/>
        <end position="477"/>
    </location>
</feature>
<comment type="caution">
    <text evidence="10">The sequence shown here is derived from an EMBL/GenBank/DDBJ whole genome shotgun (WGS) entry which is preliminary data.</text>
</comment>
<keyword evidence="4" id="KW-0119">Carbohydrate metabolism</keyword>
<name>A0A939FEZ7_9ACTN</name>
<evidence type="ECO:0000313" key="11">
    <source>
        <dbReference type="Proteomes" id="UP000664167"/>
    </source>
</evidence>
<dbReference type="InterPro" id="IPR029070">
    <property type="entry name" value="Chitinase_insertion_sf"/>
</dbReference>
<keyword evidence="3 6" id="KW-0378">Hydrolase</keyword>
<dbReference type="EC" id="3.2.1.14" evidence="2"/>
<dbReference type="SUPFAM" id="SSF54556">
    <property type="entry name" value="Chitinase insertion domain"/>
    <property type="match status" value="1"/>
</dbReference>
<feature type="chain" id="PRO_5039422501" description="chitinase" evidence="8">
    <location>
        <begin position="23"/>
        <end position="477"/>
    </location>
</feature>
<reference evidence="10" key="1">
    <citation type="submission" date="2021-03" db="EMBL/GenBank/DDBJ databases">
        <title>Streptomyces poriferae sp. nov., a novel marine sponge-derived Actinobacteria species with anti-MRSA activity.</title>
        <authorList>
            <person name="Sandoval-Powers M."/>
            <person name="Kralova S."/>
            <person name="Nguyen G.-S."/>
            <person name="Fawwal D."/>
            <person name="Degnes K."/>
            <person name="Klinkenberg G."/>
            <person name="Sletta H."/>
            <person name="Wentzel A."/>
            <person name="Liles M.R."/>
        </authorList>
    </citation>
    <scope>NUCLEOTIDE SEQUENCE</scope>
    <source>
        <strain evidence="10">DSM 41794</strain>
    </source>
</reference>
<dbReference type="InterPro" id="IPR050314">
    <property type="entry name" value="Glycosyl_Hydrlase_18"/>
</dbReference>
<dbReference type="Gene3D" id="3.10.50.10">
    <property type="match status" value="1"/>
</dbReference>
<feature type="non-terminal residue" evidence="10">
    <location>
        <position position="477"/>
    </location>
</feature>
<dbReference type="Pfam" id="PF00704">
    <property type="entry name" value="Glyco_hydro_18"/>
    <property type="match status" value="1"/>
</dbReference>
<evidence type="ECO:0000259" key="9">
    <source>
        <dbReference type="PROSITE" id="PS51910"/>
    </source>
</evidence>
<evidence type="ECO:0000256" key="7">
    <source>
        <dbReference type="RuleBase" id="RU004453"/>
    </source>
</evidence>
<keyword evidence="5 6" id="KW-0326">Glycosidase</keyword>
<dbReference type="RefSeq" id="WP_206968809.1">
    <property type="nucleotide sequence ID" value="NZ_JAFLRJ010000473.1"/>
</dbReference>
<dbReference type="GO" id="GO:0008843">
    <property type="term" value="F:endochitinase activity"/>
    <property type="evidence" value="ECO:0007669"/>
    <property type="project" value="UniProtKB-EC"/>
</dbReference>
<evidence type="ECO:0000313" key="10">
    <source>
        <dbReference type="EMBL" id="MBO0516941.1"/>
    </source>
</evidence>
<dbReference type="InterPro" id="IPR001579">
    <property type="entry name" value="Glyco_hydro_18_chit_AS"/>
</dbReference>
<dbReference type="GO" id="GO:0006032">
    <property type="term" value="P:chitin catabolic process"/>
    <property type="evidence" value="ECO:0007669"/>
    <property type="project" value="UniProtKB-KW"/>
</dbReference>
<dbReference type="PROSITE" id="PS01095">
    <property type="entry name" value="GH18_1"/>
    <property type="match status" value="1"/>
</dbReference>
<dbReference type="PANTHER" id="PTHR11177:SF317">
    <property type="entry name" value="CHITINASE 12-RELATED"/>
    <property type="match status" value="1"/>
</dbReference>
<protein>
    <recommendedName>
        <fullName evidence="2">chitinase</fullName>
        <ecNumber evidence="2">3.2.1.14</ecNumber>
    </recommendedName>
</protein>
<dbReference type="SUPFAM" id="SSF51445">
    <property type="entry name" value="(Trans)glycosidases"/>
    <property type="match status" value="1"/>
</dbReference>
<dbReference type="CDD" id="cd06548">
    <property type="entry name" value="GH18_chitinase"/>
    <property type="match status" value="1"/>
</dbReference>
<dbReference type="PANTHER" id="PTHR11177">
    <property type="entry name" value="CHITINASE"/>
    <property type="match status" value="1"/>
</dbReference>
<keyword evidence="8" id="KW-0732">Signal</keyword>
<dbReference type="Proteomes" id="UP000664167">
    <property type="component" value="Unassembled WGS sequence"/>
</dbReference>
<dbReference type="EMBL" id="JAFLRJ010000473">
    <property type="protein sequence ID" value="MBO0516941.1"/>
    <property type="molecule type" value="Genomic_DNA"/>
</dbReference>
<dbReference type="InterPro" id="IPR001223">
    <property type="entry name" value="Glyco_hydro18_cat"/>
</dbReference>
<evidence type="ECO:0000256" key="3">
    <source>
        <dbReference type="ARBA" id="ARBA00022801"/>
    </source>
</evidence>
<evidence type="ECO:0000256" key="8">
    <source>
        <dbReference type="SAM" id="SignalP"/>
    </source>
</evidence>
<comment type="catalytic activity">
    <reaction evidence="1">
        <text>Random endo-hydrolysis of N-acetyl-beta-D-glucosaminide (1-&gt;4)-beta-linkages in chitin and chitodextrins.</text>
        <dbReference type="EC" id="3.2.1.14"/>
    </reaction>
</comment>
<accession>A0A939FEZ7</accession>
<proteinExistence type="inferred from homology"/>